<dbReference type="CDD" id="cd16028">
    <property type="entry name" value="PMH"/>
    <property type="match status" value="1"/>
</dbReference>
<proteinExistence type="predicted"/>
<dbReference type="SUPFAM" id="SSF53649">
    <property type="entry name" value="Alkaline phosphatase-like"/>
    <property type="match status" value="1"/>
</dbReference>
<dbReference type="GO" id="GO:0005737">
    <property type="term" value="C:cytoplasm"/>
    <property type="evidence" value="ECO:0007669"/>
    <property type="project" value="TreeGrafter"/>
</dbReference>
<dbReference type="InterPro" id="IPR000917">
    <property type="entry name" value="Sulfatase_N"/>
</dbReference>
<evidence type="ECO:0000256" key="2">
    <source>
        <dbReference type="ARBA" id="ARBA00022801"/>
    </source>
</evidence>
<reference evidence="5" key="1">
    <citation type="submission" date="2018-12" db="EMBL/GenBank/DDBJ databases">
        <title>Complete genome sequence of Roseovarius sp. MME-070.</title>
        <authorList>
            <person name="Nam Y.-D."/>
            <person name="Kang J."/>
            <person name="Chung W.-H."/>
            <person name="Park Y.S."/>
        </authorList>
    </citation>
    <scope>NUCLEOTIDE SEQUENCE [LARGE SCALE GENOMIC DNA]</scope>
    <source>
        <strain evidence="5">MME-070</strain>
    </source>
</reference>
<dbReference type="Proteomes" id="UP000428330">
    <property type="component" value="Chromosome"/>
</dbReference>
<dbReference type="Pfam" id="PF00884">
    <property type="entry name" value="Sulfatase"/>
    <property type="match status" value="2"/>
</dbReference>
<feature type="domain" description="Sulfatase N-terminal" evidence="3">
    <location>
        <begin position="203"/>
        <end position="383"/>
    </location>
</feature>
<dbReference type="GO" id="GO:0008484">
    <property type="term" value="F:sulfuric ester hydrolase activity"/>
    <property type="evidence" value="ECO:0007669"/>
    <property type="project" value="TreeGrafter"/>
</dbReference>
<dbReference type="InterPro" id="IPR017850">
    <property type="entry name" value="Alkaline_phosphatase_core_sf"/>
</dbReference>
<accession>A0A6I6IIU8</accession>
<dbReference type="PANTHER" id="PTHR45953">
    <property type="entry name" value="IDURONATE 2-SULFATASE"/>
    <property type="match status" value="1"/>
</dbReference>
<evidence type="ECO:0000313" key="5">
    <source>
        <dbReference type="Proteomes" id="UP000428330"/>
    </source>
</evidence>
<name>A0A6I6IIU8_9RHOB</name>
<dbReference type="PANTHER" id="PTHR45953:SF1">
    <property type="entry name" value="IDURONATE 2-SULFATASE"/>
    <property type="match status" value="1"/>
</dbReference>
<dbReference type="EMBL" id="CP034348">
    <property type="protein sequence ID" value="QGX96850.1"/>
    <property type="molecule type" value="Genomic_DNA"/>
</dbReference>
<sequence length="536" mass="60189">MPKNILFIMSDQLRFDYLGCTGHPHIRTPHIDALAARGIRFDRAYVQSPICGPSRMSTYTGRYPRSHGSTWNGVPLRVGEWTMGDHLDELGMRTVLCGKTHMRADLEGMRRLGLDPASGIGARVAECGFEIWDRLDGLHPDPVPEPAPYADYLRGLGYGGPNPWEQWANSAEGDEGEILSGWLMEHADKPARIRNEDSETPYTTTRAMEFIAGAGDDPWCLHLSYIKPHWPYIVPAPYHDMYGPEHVLPAVRSQAELSDAHPVLAAYHQHRFSKVFAREEVRQRVIPAYMGLITQLDDQIGRLMDWLEETGRSDETLIVFTSDHGDYLGDHWLGEKEMFHDPSVRVPLIVVDPSPEADVTRGTVSEALVEAIDLLPTFVEVAGGAPKPHVLEGASLLPLVRRQDVPWRGHVISEYDYSSRRAQAILDQSPQDCRLIMVHDGRWKYVHAEGFRPMLYDLKSDPDELHDLGADPTHESECARLGEVLNRWARHPHSRITAPYDAQTGSGAEELELGILIGFWDSHDVDEATRNGESGN</sequence>
<dbReference type="FunFam" id="3.40.720.10:FF:000062">
    <property type="entry name" value="Probable sulfatase"/>
    <property type="match status" value="1"/>
</dbReference>
<gene>
    <name evidence="4" type="ORF">EI983_00560</name>
</gene>
<dbReference type="GO" id="GO:0046872">
    <property type="term" value="F:metal ion binding"/>
    <property type="evidence" value="ECO:0007669"/>
    <property type="project" value="UniProtKB-KW"/>
</dbReference>
<dbReference type="AlphaFoldDB" id="A0A6I6IIU8"/>
<evidence type="ECO:0000259" key="3">
    <source>
        <dbReference type="Pfam" id="PF00884"/>
    </source>
</evidence>
<keyword evidence="5" id="KW-1185">Reference proteome</keyword>
<dbReference type="RefSeq" id="WP_157705290.1">
    <property type="nucleotide sequence ID" value="NZ_CP034348.1"/>
</dbReference>
<keyword evidence="2 4" id="KW-0378">Hydrolase</keyword>
<organism evidence="4 5">
    <name type="scientific">Roseovarius faecimaris</name>
    <dbReference type="NCBI Taxonomy" id="2494550"/>
    <lineage>
        <taxon>Bacteria</taxon>
        <taxon>Pseudomonadati</taxon>
        <taxon>Pseudomonadota</taxon>
        <taxon>Alphaproteobacteria</taxon>
        <taxon>Rhodobacterales</taxon>
        <taxon>Roseobacteraceae</taxon>
        <taxon>Roseovarius</taxon>
    </lineage>
</organism>
<dbReference type="OrthoDB" id="9795675at2"/>
<keyword evidence="1" id="KW-0479">Metal-binding</keyword>
<dbReference type="Gene3D" id="3.40.720.10">
    <property type="entry name" value="Alkaline Phosphatase, subunit A"/>
    <property type="match status" value="1"/>
</dbReference>
<feature type="domain" description="Sulfatase N-terminal" evidence="3">
    <location>
        <begin position="3"/>
        <end position="103"/>
    </location>
</feature>
<protein>
    <submittedName>
        <fullName evidence="4">Phosphonate monoester hydrolase</fullName>
    </submittedName>
</protein>
<evidence type="ECO:0000256" key="1">
    <source>
        <dbReference type="ARBA" id="ARBA00022723"/>
    </source>
</evidence>
<evidence type="ECO:0000313" key="4">
    <source>
        <dbReference type="EMBL" id="QGX96850.1"/>
    </source>
</evidence>
<dbReference type="KEGG" id="rom:EI983_00560"/>